<dbReference type="EMBL" id="AOGE01000073">
    <property type="protein sequence ID" value="ELT46838.1"/>
    <property type="molecule type" value="Genomic_DNA"/>
</dbReference>
<name>M5JKG7_9HYPH</name>
<organism evidence="1 2">
    <name type="scientific">Brucella intermedia M86</name>
    <dbReference type="NCBI Taxonomy" id="1234597"/>
    <lineage>
        <taxon>Bacteria</taxon>
        <taxon>Pseudomonadati</taxon>
        <taxon>Pseudomonadota</taxon>
        <taxon>Alphaproteobacteria</taxon>
        <taxon>Hyphomicrobiales</taxon>
        <taxon>Brucellaceae</taxon>
        <taxon>Brucella/Ochrobactrum group</taxon>
        <taxon>Brucella</taxon>
    </lineage>
</organism>
<sequence>MHRIKNLTNSPYDIRVKGGKTERLPARGEITVDVDPLHLPLYRTIGYFQLFEGPTVPSAEHVGNWVDGKPVAEKKAKASKDVDPELAKLRKDYADLTGKKFYHKWDVSELQKRIDAELAG</sequence>
<evidence type="ECO:0000313" key="2">
    <source>
        <dbReference type="Proteomes" id="UP000011971"/>
    </source>
</evidence>
<dbReference type="Proteomes" id="UP000011971">
    <property type="component" value="Unassembled WGS sequence"/>
</dbReference>
<dbReference type="PATRIC" id="fig|1234597.4.peg.4668"/>
<proteinExistence type="predicted"/>
<protein>
    <submittedName>
        <fullName evidence="1">Uncharacterized protein</fullName>
    </submittedName>
</protein>
<comment type="caution">
    <text evidence="1">The sequence shown here is derived from an EMBL/GenBank/DDBJ whole genome shotgun (WGS) entry which is preliminary data.</text>
</comment>
<dbReference type="OrthoDB" id="7875791at2"/>
<dbReference type="AlphaFoldDB" id="M5JKG7"/>
<reference evidence="1 2" key="1">
    <citation type="journal article" date="2013" name="Gut Pathog.">
        <title>Draft genome of Ochrobactrum intermedium strain M86 isolated from non-ulcer dyspeptic individual from India.</title>
        <authorList>
            <person name="Kulkarni G."/>
            <person name="Dhotre D."/>
            <person name="Dharne M."/>
            <person name="Shetty S."/>
            <person name="Chowdhury S."/>
            <person name="Misra V."/>
            <person name="Misra S."/>
            <person name="Patole M."/>
            <person name="Shouche Y."/>
        </authorList>
    </citation>
    <scope>NUCLEOTIDE SEQUENCE [LARGE SCALE GENOMIC DNA]</scope>
    <source>
        <strain evidence="1 2">M86</strain>
    </source>
</reference>
<gene>
    <name evidence="1" type="ORF">D584_22666</name>
</gene>
<evidence type="ECO:0000313" key="1">
    <source>
        <dbReference type="EMBL" id="ELT46838.1"/>
    </source>
</evidence>
<accession>M5JKG7</accession>
<dbReference type="RefSeq" id="WP_006473015.1">
    <property type="nucleotide sequence ID" value="NZ_AOGE01000073.1"/>
</dbReference>